<dbReference type="Proteomes" id="UP000228751">
    <property type="component" value="Unassembled WGS sequence"/>
</dbReference>
<evidence type="ECO:0000313" key="2">
    <source>
        <dbReference type="Proteomes" id="UP000228751"/>
    </source>
</evidence>
<evidence type="ECO:0000313" key="1">
    <source>
        <dbReference type="EMBL" id="PHY94524.1"/>
    </source>
</evidence>
<accession>A0A2G4RD81</accession>
<dbReference type="AlphaFoldDB" id="A0A2G4RD81"/>
<reference evidence="1 2" key="1">
    <citation type="submission" date="2017-10" db="EMBL/GenBank/DDBJ databases">
        <title>Genomic analysis of the genus Acetobacter.</title>
        <authorList>
            <person name="Kim K.H."/>
            <person name="Chun B.H."/>
            <person name="Son A.R."/>
            <person name="Jeon C.O."/>
        </authorList>
    </citation>
    <scope>NUCLEOTIDE SEQUENCE [LARGE SCALE GENOMIC DNA]</scope>
    <source>
        <strain evidence="1 2">LHT 2458</strain>
    </source>
</reference>
<proteinExistence type="predicted"/>
<protein>
    <submittedName>
        <fullName evidence="1">Uncharacterized protein</fullName>
    </submittedName>
</protein>
<name>A0A2G4RD81_9PROT</name>
<dbReference type="EMBL" id="PEBQ01000089">
    <property type="protein sequence ID" value="PHY94524.1"/>
    <property type="molecule type" value="Genomic_DNA"/>
</dbReference>
<comment type="caution">
    <text evidence="1">The sequence shown here is derived from an EMBL/GenBank/DDBJ whole genome shotgun (WGS) entry which is preliminary data.</text>
</comment>
<organism evidence="1 2">
    <name type="scientific">Acetobacter pomorum</name>
    <dbReference type="NCBI Taxonomy" id="65959"/>
    <lineage>
        <taxon>Bacteria</taxon>
        <taxon>Pseudomonadati</taxon>
        <taxon>Pseudomonadota</taxon>
        <taxon>Alphaproteobacteria</taxon>
        <taxon>Acetobacterales</taxon>
        <taxon>Acetobacteraceae</taxon>
        <taxon>Acetobacter</taxon>
    </lineage>
</organism>
<gene>
    <name evidence="1" type="ORF">CSR02_05820</name>
</gene>
<sequence length="171" mass="18688">MENMKHVVFGFMTGFCAISATVTPVQAQNYAQEVIHSESYMGEDLPPASASDEAILKHIPDLKKTARGYQNSCGTRTDPRLRTLDLGGTLHDAKVVYDPDSGCWGAAGGQLTILDGANRVVYSESVGAILVLSSRHDGVHDLSFGVPGMRQPIWIWDAAHHQYKFLKSIEE</sequence>
<keyword evidence="2" id="KW-1185">Reference proteome</keyword>